<dbReference type="Pfam" id="PF02588">
    <property type="entry name" value="YitT_membrane"/>
    <property type="match status" value="1"/>
</dbReference>
<evidence type="ECO:0000256" key="5">
    <source>
        <dbReference type="ARBA" id="ARBA00023136"/>
    </source>
</evidence>
<feature type="transmembrane region" description="Helical" evidence="6">
    <location>
        <begin position="89"/>
        <end position="108"/>
    </location>
</feature>
<dbReference type="PIRSF" id="PIRSF006483">
    <property type="entry name" value="Membrane_protein_YitT"/>
    <property type="match status" value="1"/>
</dbReference>
<evidence type="ECO:0000256" key="2">
    <source>
        <dbReference type="ARBA" id="ARBA00022475"/>
    </source>
</evidence>
<proteinExistence type="predicted"/>
<name>A0A412PHL0_9FIRM</name>
<comment type="subcellular location">
    <subcellularLocation>
        <location evidence="1">Cell membrane</location>
        <topology evidence="1">Multi-pass membrane protein</topology>
    </subcellularLocation>
</comment>
<feature type="transmembrane region" description="Helical" evidence="6">
    <location>
        <begin position="186"/>
        <end position="205"/>
    </location>
</feature>
<dbReference type="GO" id="GO:0005886">
    <property type="term" value="C:plasma membrane"/>
    <property type="evidence" value="ECO:0007669"/>
    <property type="project" value="UniProtKB-SubCell"/>
</dbReference>
<dbReference type="Proteomes" id="UP000284731">
    <property type="component" value="Unassembled WGS sequence"/>
</dbReference>
<evidence type="ECO:0000259" key="7">
    <source>
        <dbReference type="Pfam" id="PF10035"/>
    </source>
</evidence>
<reference evidence="8 9" key="1">
    <citation type="submission" date="2018-08" db="EMBL/GenBank/DDBJ databases">
        <title>A genome reference for cultivated species of the human gut microbiota.</title>
        <authorList>
            <person name="Zou Y."/>
            <person name="Xue W."/>
            <person name="Luo G."/>
        </authorList>
    </citation>
    <scope>NUCLEOTIDE SEQUENCE [LARGE SCALE GENOMIC DNA]</scope>
    <source>
        <strain evidence="8 9">AF18-46</strain>
    </source>
</reference>
<evidence type="ECO:0000256" key="4">
    <source>
        <dbReference type="ARBA" id="ARBA00022989"/>
    </source>
</evidence>
<feature type="transmembrane region" description="Helical" evidence="6">
    <location>
        <begin position="65"/>
        <end position="82"/>
    </location>
</feature>
<accession>A0A412PHL0</accession>
<dbReference type="PANTHER" id="PTHR33545:SF5">
    <property type="entry name" value="UPF0750 MEMBRANE PROTEIN YITT"/>
    <property type="match status" value="1"/>
</dbReference>
<keyword evidence="5 6" id="KW-0472">Membrane</keyword>
<organism evidence="8 9">
    <name type="scientific">Solobacterium moorei</name>
    <dbReference type="NCBI Taxonomy" id="102148"/>
    <lineage>
        <taxon>Bacteria</taxon>
        <taxon>Bacillati</taxon>
        <taxon>Bacillota</taxon>
        <taxon>Erysipelotrichia</taxon>
        <taxon>Erysipelotrichales</taxon>
        <taxon>Erysipelotrichaceae</taxon>
        <taxon>Solobacterium</taxon>
    </lineage>
</organism>
<feature type="transmembrane region" description="Helical" evidence="6">
    <location>
        <begin position="120"/>
        <end position="139"/>
    </location>
</feature>
<dbReference type="InterPro" id="IPR019264">
    <property type="entry name" value="DUF2179"/>
</dbReference>
<keyword evidence="4 6" id="KW-1133">Transmembrane helix</keyword>
<gene>
    <name evidence="8" type="ORF">DWX20_00930</name>
</gene>
<keyword evidence="3 6" id="KW-0812">Transmembrane</keyword>
<comment type="caution">
    <text evidence="8">The sequence shown here is derived from an EMBL/GenBank/DDBJ whole genome shotgun (WGS) entry which is preliminary data.</text>
</comment>
<dbReference type="InterPro" id="IPR051461">
    <property type="entry name" value="UPF0750_membrane"/>
</dbReference>
<keyword evidence="2" id="KW-1003">Cell membrane</keyword>
<evidence type="ECO:0000256" key="6">
    <source>
        <dbReference type="SAM" id="Phobius"/>
    </source>
</evidence>
<sequence>MSQEIYVKPKKVTPLNILLILIGSSLYALSVNFFLVPLKLYSGGVPGTAQMLRTLFFSNVQNVDTAGIINLAFNIPLFLLALKKMKKRMVVGTALSVALQTIIFTYIIAPTAPILDDKLACIVIAGLLGGVGCGLILTNSASAGGLDLLGLYLSHRSKKISVGLFNVLYNIVLYTLMAVLFDVSTALYSIIYIVVFSVTIDRWHYQNIEVELMIFTHVPEVKEMIMHEYARGVTCWDGKGAYTNHQTEVLVTIVAKSEVSSVQKEIRKLDPNAFVIAHTRVSVSGGYQKRLV</sequence>
<dbReference type="EMBL" id="QRWX01000001">
    <property type="protein sequence ID" value="RGT57642.1"/>
    <property type="molecule type" value="Genomic_DNA"/>
</dbReference>
<dbReference type="InterPro" id="IPR003740">
    <property type="entry name" value="YitT"/>
</dbReference>
<dbReference type="CDD" id="cd16380">
    <property type="entry name" value="YitT_C"/>
    <property type="match status" value="1"/>
</dbReference>
<dbReference type="AlphaFoldDB" id="A0A412PHL0"/>
<evidence type="ECO:0000313" key="8">
    <source>
        <dbReference type="EMBL" id="RGT57642.1"/>
    </source>
</evidence>
<evidence type="ECO:0000256" key="1">
    <source>
        <dbReference type="ARBA" id="ARBA00004651"/>
    </source>
</evidence>
<protein>
    <submittedName>
        <fullName evidence="8">YitT family protein</fullName>
    </submittedName>
</protein>
<dbReference type="PANTHER" id="PTHR33545">
    <property type="entry name" value="UPF0750 MEMBRANE PROTEIN YITT-RELATED"/>
    <property type="match status" value="1"/>
</dbReference>
<evidence type="ECO:0000256" key="3">
    <source>
        <dbReference type="ARBA" id="ARBA00022692"/>
    </source>
</evidence>
<evidence type="ECO:0000313" key="9">
    <source>
        <dbReference type="Proteomes" id="UP000284731"/>
    </source>
</evidence>
<feature type="domain" description="DUF2179" evidence="7">
    <location>
        <begin position="231"/>
        <end position="285"/>
    </location>
</feature>
<dbReference type="Gene3D" id="3.30.70.120">
    <property type="match status" value="1"/>
</dbReference>
<feature type="transmembrane region" description="Helical" evidence="6">
    <location>
        <begin position="160"/>
        <end position="180"/>
    </location>
</feature>
<dbReference type="Pfam" id="PF10035">
    <property type="entry name" value="DUF2179"/>
    <property type="match status" value="1"/>
</dbReference>
<dbReference type="RefSeq" id="WP_118764135.1">
    <property type="nucleotide sequence ID" value="NZ_CABJCF010000001.1"/>
</dbReference>
<dbReference type="InterPro" id="IPR015867">
    <property type="entry name" value="N-reg_PII/ATP_PRibTrfase_C"/>
</dbReference>
<feature type="transmembrane region" description="Helical" evidence="6">
    <location>
        <begin position="12"/>
        <end position="35"/>
    </location>
</feature>